<evidence type="ECO:0000256" key="2">
    <source>
        <dbReference type="SAM" id="Phobius"/>
    </source>
</evidence>
<protein>
    <submittedName>
        <fullName evidence="3">Uncharacterized protein</fullName>
    </submittedName>
</protein>
<accession>A0A5M3MYN2</accession>
<sequence>MSREPPMPPSLRRKWQQTSSQSLDSGLRNRLSTITDEDLQTTTEALSTPFDADGSVIPSSISRASPTSTDESASGTPGSISPEQLKDDRCGRGPEVEGNSYRVMPSTLTQATSQAQDRRLAILFLALLVCLTAAQSTFSSLMSFLSSLFLGS</sequence>
<feature type="transmembrane region" description="Helical" evidence="2">
    <location>
        <begin position="120"/>
        <end position="145"/>
    </location>
</feature>
<feature type="compositionally biased region" description="Polar residues" evidence="1">
    <location>
        <begin position="57"/>
        <end position="82"/>
    </location>
</feature>
<comment type="caution">
    <text evidence="3">The sequence shown here is derived from an EMBL/GenBank/DDBJ whole genome shotgun (WGS) entry which is preliminary data.</text>
</comment>
<proteinExistence type="predicted"/>
<dbReference type="GeneID" id="19200769"/>
<feature type="compositionally biased region" description="Polar residues" evidence="1">
    <location>
        <begin position="16"/>
        <end position="46"/>
    </location>
</feature>
<keyword evidence="4" id="KW-1185">Reference proteome</keyword>
<name>A0A5M3MYN2_CONPW</name>
<keyword evidence="2" id="KW-0472">Membrane</keyword>
<dbReference type="Proteomes" id="UP000053558">
    <property type="component" value="Unassembled WGS sequence"/>
</dbReference>
<dbReference type="RefSeq" id="XP_007765661.1">
    <property type="nucleotide sequence ID" value="XM_007767471.1"/>
</dbReference>
<gene>
    <name evidence="3" type="ORF">CONPUDRAFT_135484</name>
</gene>
<dbReference type="KEGG" id="cput:CONPUDRAFT_135484"/>
<reference evidence="4" key="1">
    <citation type="journal article" date="2012" name="Science">
        <title>The Paleozoic origin of enzymatic lignin decomposition reconstructed from 31 fungal genomes.</title>
        <authorList>
            <person name="Floudas D."/>
            <person name="Binder M."/>
            <person name="Riley R."/>
            <person name="Barry K."/>
            <person name="Blanchette R.A."/>
            <person name="Henrissat B."/>
            <person name="Martinez A.T."/>
            <person name="Otillar R."/>
            <person name="Spatafora J.W."/>
            <person name="Yadav J.S."/>
            <person name="Aerts A."/>
            <person name="Benoit I."/>
            <person name="Boyd A."/>
            <person name="Carlson A."/>
            <person name="Copeland A."/>
            <person name="Coutinho P.M."/>
            <person name="de Vries R.P."/>
            <person name="Ferreira P."/>
            <person name="Findley K."/>
            <person name="Foster B."/>
            <person name="Gaskell J."/>
            <person name="Glotzer D."/>
            <person name="Gorecki P."/>
            <person name="Heitman J."/>
            <person name="Hesse C."/>
            <person name="Hori C."/>
            <person name="Igarashi K."/>
            <person name="Jurgens J.A."/>
            <person name="Kallen N."/>
            <person name="Kersten P."/>
            <person name="Kohler A."/>
            <person name="Kuees U."/>
            <person name="Kumar T.K.A."/>
            <person name="Kuo A."/>
            <person name="LaButti K."/>
            <person name="Larrondo L.F."/>
            <person name="Lindquist E."/>
            <person name="Ling A."/>
            <person name="Lombard V."/>
            <person name="Lucas S."/>
            <person name="Lundell T."/>
            <person name="Martin R."/>
            <person name="McLaughlin D.J."/>
            <person name="Morgenstern I."/>
            <person name="Morin E."/>
            <person name="Murat C."/>
            <person name="Nagy L.G."/>
            <person name="Nolan M."/>
            <person name="Ohm R.A."/>
            <person name="Patyshakuliyeva A."/>
            <person name="Rokas A."/>
            <person name="Ruiz-Duenas F.J."/>
            <person name="Sabat G."/>
            <person name="Salamov A."/>
            <person name="Samejima M."/>
            <person name="Schmutz J."/>
            <person name="Slot J.C."/>
            <person name="St John F."/>
            <person name="Stenlid J."/>
            <person name="Sun H."/>
            <person name="Sun S."/>
            <person name="Syed K."/>
            <person name="Tsang A."/>
            <person name="Wiebenga A."/>
            <person name="Young D."/>
            <person name="Pisabarro A."/>
            <person name="Eastwood D.C."/>
            <person name="Martin F."/>
            <person name="Cullen D."/>
            <person name="Grigoriev I.V."/>
            <person name="Hibbett D.S."/>
        </authorList>
    </citation>
    <scope>NUCLEOTIDE SEQUENCE [LARGE SCALE GENOMIC DNA]</scope>
    <source>
        <strain evidence="4">RWD-64-598 SS2</strain>
    </source>
</reference>
<keyword evidence="2" id="KW-1133">Transmembrane helix</keyword>
<feature type="compositionally biased region" description="Basic and acidic residues" evidence="1">
    <location>
        <begin position="84"/>
        <end position="95"/>
    </location>
</feature>
<keyword evidence="2" id="KW-0812">Transmembrane</keyword>
<evidence type="ECO:0000256" key="1">
    <source>
        <dbReference type="SAM" id="MobiDB-lite"/>
    </source>
</evidence>
<dbReference type="AlphaFoldDB" id="A0A5M3MYN2"/>
<organism evidence="3 4">
    <name type="scientific">Coniophora puteana (strain RWD-64-598)</name>
    <name type="common">Brown rot fungus</name>
    <dbReference type="NCBI Taxonomy" id="741705"/>
    <lineage>
        <taxon>Eukaryota</taxon>
        <taxon>Fungi</taxon>
        <taxon>Dikarya</taxon>
        <taxon>Basidiomycota</taxon>
        <taxon>Agaricomycotina</taxon>
        <taxon>Agaricomycetes</taxon>
        <taxon>Agaricomycetidae</taxon>
        <taxon>Boletales</taxon>
        <taxon>Coniophorineae</taxon>
        <taxon>Coniophoraceae</taxon>
        <taxon>Coniophora</taxon>
    </lineage>
</organism>
<evidence type="ECO:0000313" key="3">
    <source>
        <dbReference type="EMBL" id="EIW83755.1"/>
    </source>
</evidence>
<evidence type="ECO:0000313" key="4">
    <source>
        <dbReference type="Proteomes" id="UP000053558"/>
    </source>
</evidence>
<dbReference type="EMBL" id="JH711575">
    <property type="protein sequence ID" value="EIW83755.1"/>
    <property type="molecule type" value="Genomic_DNA"/>
</dbReference>
<feature type="region of interest" description="Disordered" evidence="1">
    <location>
        <begin position="1"/>
        <end position="104"/>
    </location>
</feature>